<gene>
    <name evidence="1" type="ORF">DESUT3_01480</name>
</gene>
<organism evidence="1 2">
    <name type="scientific">Desulfuromonas versatilis</name>
    <dbReference type="NCBI Taxonomy" id="2802975"/>
    <lineage>
        <taxon>Bacteria</taxon>
        <taxon>Pseudomonadati</taxon>
        <taxon>Thermodesulfobacteriota</taxon>
        <taxon>Desulfuromonadia</taxon>
        <taxon>Desulfuromonadales</taxon>
        <taxon>Desulfuromonadaceae</taxon>
        <taxon>Desulfuromonas</taxon>
    </lineage>
</organism>
<evidence type="ECO:0000313" key="2">
    <source>
        <dbReference type="Proteomes" id="UP001319827"/>
    </source>
</evidence>
<accession>A0ABM8HLS7</accession>
<proteinExistence type="predicted"/>
<evidence type="ECO:0000313" key="1">
    <source>
        <dbReference type="EMBL" id="BCR03079.1"/>
    </source>
</evidence>
<sequence>MRRSTDQHGGIFQFRTEAIKVGQPEKEESLVRLSNSGEGLIRFLCEGETPERICFIYDPMDEIEISLQVHFGREDLKGNKLFDYF</sequence>
<keyword evidence="2" id="KW-1185">Reference proteome</keyword>
<name>A0ABM8HLS7_9BACT</name>
<reference evidence="1 2" key="2">
    <citation type="journal article" date="2021" name="Int. J. Syst. Evol. Microbiol.">
        <title>Isolation and Polyphasic Characterization of Desulfuromonas versatilis sp. Nov., an Electrogenic Bacteria Capable of Versatile Metabolism Isolated from a Graphene Oxide-Reducing Enrichment Culture.</title>
        <authorList>
            <person name="Xie L."/>
            <person name="Yoshida N."/>
            <person name="Ishii S."/>
            <person name="Meng L."/>
        </authorList>
    </citation>
    <scope>NUCLEOTIDE SEQUENCE [LARGE SCALE GENOMIC DNA]</scope>
    <source>
        <strain evidence="1 2">NIT-T3</strain>
    </source>
</reference>
<dbReference type="Proteomes" id="UP001319827">
    <property type="component" value="Chromosome"/>
</dbReference>
<protein>
    <submittedName>
        <fullName evidence="1">Uncharacterized protein</fullName>
    </submittedName>
</protein>
<dbReference type="EMBL" id="AP024355">
    <property type="protein sequence ID" value="BCR03079.1"/>
    <property type="molecule type" value="Genomic_DNA"/>
</dbReference>
<reference evidence="1 2" key="1">
    <citation type="journal article" date="2016" name="C (Basel)">
        <title>Selective Growth of and Electricity Production by Marine Exoelectrogenic Bacteria in Self-Aggregated Hydrogel of Microbially Reduced Graphene Oxide.</title>
        <authorList>
            <person name="Yoshida N."/>
            <person name="Goto Y."/>
            <person name="Miyata Y."/>
        </authorList>
    </citation>
    <scope>NUCLEOTIDE SEQUENCE [LARGE SCALE GENOMIC DNA]</scope>
    <source>
        <strain evidence="1 2">NIT-T3</strain>
    </source>
</reference>